<organism evidence="2 3">
    <name type="scientific">Aspergillus niger</name>
    <dbReference type="NCBI Taxonomy" id="5061"/>
    <lineage>
        <taxon>Eukaryota</taxon>
        <taxon>Fungi</taxon>
        <taxon>Dikarya</taxon>
        <taxon>Ascomycota</taxon>
        <taxon>Pezizomycotina</taxon>
        <taxon>Eurotiomycetes</taxon>
        <taxon>Eurotiomycetidae</taxon>
        <taxon>Eurotiales</taxon>
        <taxon>Aspergillaceae</taxon>
        <taxon>Aspergillus</taxon>
        <taxon>Aspergillus subgen. Circumdati</taxon>
    </lineage>
</organism>
<evidence type="ECO:0000313" key="3">
    <source>
        <dbReference type="Proteomes" id="UP001144191"/>
    </source>
</evidence>
<comment type="caution">
    <text evidence="2">The sequence shown here is derived from an EMBL/GenBank/DDBJ whole genome shotgun (WGS) entry which is preliminary data.</text>
</comment>
<dbReference type="AlphaFoldDB" id="A0A3F3RQ05"/>
<protein>
    <submittedName>
        <fullName evidence="2">Uncharacterized protein</fullName>
    </submittedName>
</protein>
<dbReference type="VEuPathDB" id="FungiDB:ASPNIDRAFT2_41248"/>
<dbReference type="Proteomes" id="UP001144191">
    <property type="component" value="Unassembled WGS sequence"/>
</dbReference>
<evidence type="ECO:0000313" key="2">
    <source>
        <dbReference type="EMBL" id="GLA56313.1"/>
    </source>
</evidence>
<gene>
    <name evidence="2" type="ORF">AnigIFM63604_008110</name>
</gene>
<feature type="compositionally biased region" description="Basic and acidic residues" evidence="1">
    <location>
        <begin position="1"/>
        <end position="37"/>
    </location>
</feature>
<accession>A0A3F3RQ05</accession>
<sequence>MWERMSRQARDWLRSSKTDSQHNKSRVTKERDTKDANPTKPGPGRCWPEVNKVDHVIQAYRGATIASSAMRSQVQAAKEYKPETIYERLRRLEIQLDQHQQENQFYGVFFDLYKELHAIVIGVSQNLILQSYFEPESIPARDPFIYDAIRQLNAALTHAKAAEVQAEANWKTYWNISPTADVPTSWI</sequence>
<evidence type="ECO:0000256" key="1">
    <source>
        <dbReference type="SAM" id="MobiDB-lite"/>
    </source>
</evidence>
<reference evidence="2" key="1">
    <citation type="submission" date="2022-07" db="EMBL/GenBank/DDBJ databases">
        <title>Taxonomy of Aspergillus series Nigri: significant species reduction supported by multi-species coalescent approaches.</title>
        <authorList>
            <person name="Bian C."/>
            <person name="Kusuya Y."/>
            <person name="Sklenar F."/>
            <person name="D'hooge E."/>
            <person name="Yaguchi T."/>
            <person name="Takahashi H."/>
            <person name="Hubka V."/>
        </authorList>
    </citation>
    <scope>NUCLEOTIDE SEQUENCE</scope>
    <source>
        <strain evidence="2">IFM 63604</strain>
    </source>
</reference>
<dbReference type="VEuPathDB" id="FungiDB:ATCC64974_73610"/>
<dbReference type="EMBL" id="BRPB01000507">
    <property type="protein sequence ID" value="GLA56313.1"/>
    <property type="molecule type" value="Genomic_DNA"/>
</dbReference>
<proteinExistence type="predicted"/>
<feature type="region of interest" description="Disordered" evidence="1">
    <location>
        <begin position="1"/>
        <end position="47"/>
    </location>
</feature>
<name>A0A3F3RQ05_ASPNG</name>